<evidence type="ECO:0000259" key="6">
    <source>
        <dbReference type="PROSITE" id="PS50928"/>
    </source>
</evidence>
<dbReference type="AlphaFoldDB" id="A0A1V5SNH5"/>
<evidence type="ECO:0000256" key="2">
    <source>
        <dbReference type="ARBA" id="ARBA00022692"/>
    </source>
</evidence>
<comment type="similarity">
    <text evidence="5">Belongs to the binding-protein-dependent transport system permease family.</text>
</comment>
<accession>A0A1V5SNH5</accession>
<keyword evidence="4 5" id="KW-0472">Membrane</keyword>
<feature type="transmembrane region" description="Helical" evidence="5">
    <location>
        <begin position="80"/>
        <end position="99"/>
    </location>
</feature>
<sequence length="290" mass="33084">MKKTGSLFRDLTKDSRFTIAFVILVVLIFLAILSCFSPYHPQRMYQVPRGRPPSLTNFLGTNWLGQDVFWQLTFAVRNSLLIALVASSISRVIAIFVGMGAGYRGGMADRILMTVGDTTMVLPILVVLILVSTILREWARYLTNLGLLLAFFSWAWDARVIRSQILSLREREFTFVAVLSGMRTIKLVLKQYLPYVLPVILSTLINNMSWAIGMEITLAYLGLGIDPTVPTVGTMLQTAIYRQALFLRLWWWLLTPIITGIFLFIALYWLSVVVSEYLDPRTRFQRIGFR</sequence>
<feature type="transmembrane region" description="Helical" evidence="5">
    <location>
        <begin position="20"/>
        <end position="39"/>
    </location>
</feature>
<feature type="transmembrane region" description="Helical" evidence="5">
    <location>
        <begin position="111"/>
        <end position="135"/>
    </location>
</feature>
<dbReference type="GO" id="GO:0005886">
    <property type="term" value="C:plasma membrane"/>
    <property type="evidence" value="ECO:0007669"/>
    <property type="project" value="UniProtKB-SubCell"/>
</dbReference>
<feature type="transmembrane region" description="Helical" evidence="5">
    <location>
        <begin position="192"/>
        <end position="212"/>
    </location>
</feature>
<evidence type="ECO:0000256" key="1">
    <source>
        <dbReference type="ARBA" id="ARBA00004651"/>
    </source>
</evidence>
<dbReference type="PANTHER" id="PTHR42729:SF2">
    <property type="entry name" value="OLIGOPEPTIDE ABC TRANSPORTER, PERMEASE PROTEIN"/>
    <property type="match status" value="1"/>
</dbReference>
<dbReference type="PANTHER" id="PTHR42729">
    <property type="entry name" value="OLIGO/DIPEPTIDE TRANSPORT, PERMEASE PROTEIN (DPPC-2)"/>
    <property type="match status" value="1"/>
</dbReference>
<dbReference type="Proteomes" id="UP000485569">
    <property type="component" value="Unassembled WGS sequence"/>
</dbReference>
<comment type="caution">
    <text evidence="7">The sequence shown here is derived from an EMBL/GenBank/DDBJ whole genome shotgun (WGS) entry which is preliminary data.</text>
</comment>
<dbReference type="PROSITE" id="PS50928">
    <property type="entry name" value="ABC_TM1"/>
    <property type="match status" value="1"/>
</dbReference>
<evidence type="ECO:0000313" key="7">
    <source>
        <dbReference type="EMBL" id="OQA55761.1"/>
    </source>
</evidence>
<proteinExistence type="inferred from homology"/>
<evidence type="ECO:0000256" key="4">
    <source>
        <dbReference type="ARBA" id="ARBA00023136"/>
    </source>
</evidence>
<dbReference type="InterPro" id="IPR035906">
    <property type="entry name" value="MetI-like_sf"/>
</dbReference>
<organism evidence="7">
    <name type="scientific">Candidatus Atribacter allofermentans</name>
    <dbReference type="NCBI Taxonomy" id="1852833"/>
    <lineage>
        <taxon>Bacteria</taxon>
        <taxon>Pseudomonadati</taxon>
        <taxon>Atribacterota</taxon>
        <taxon>Atribacteria</taxon>
        <taxon>Atribacterales</taxon>
        <taxon>Atribacteraceae</taxon>
        <taxon>Atribacter</taxon>
    </lineage>
</organism>
<reference evidence="7" key="1">
    <citation type="submission" date="2017-02" db="EMBL/GenBank/DDBJ databases">
        <title>Delving into the versatile metabolic prowess of the omnipresent phylum Bacteroidetes.</title>
        <authorList>
            <person name="Nobu M.K."/>
            <person name="Mei R."/>
            <person name="Narihiro T."/>
            <person name="Kuroda K."/>
            <person name="Liu W.-T."/>
        </authorList>
    </citation>
    <scope>NUCLEOTIDE SEQUENCE</scope>
    <source>
        <strain evidence="7">ADurb.Bin276</strain>
    </source>
</reference>
<protein>
    <submittedName>
        <fullName evidence="7">Oligopeptide transport system permease protein OppC</fullName>
    </submittedName>
</protein>
<dbReference type="GO" id="GO:0055085">
    <property type="term" value="P:transmembrane transport"/>
    <property type="evidence" value="ECO:0007669"/>
    <property type="project" value="InterPro"/>
</dbReference>
<dbReference type="CDD" id="cd06261">
    <property type="entry name" value="TM_PBP2"/>
    <property type="match status" value="1"/>
</dbReference>
<dbReference type="SUPFAM" id="SSF161098">
    <property type="entry name" value="MetI-like"/>
    <property type="match status" value="1"/>
</dbReference>
<feature type="domain" description="ABC transmembrane type-1" evidence="6">
    <location>
        <begin position="76"/>
        <end position="274"/>
    </location>
</feature>
<gene>
    <name evidence="7" type="primary">oppC_2</name>
    <name evidence="7" type="ORF">BWY41_01593</name>
</gene>
<dbReference type="PROSITE" id="PS51257">
    <property type="entry name" value="PROKAR_LIPOPROTEIN"/>
    <property type="match status" value="1"/>
</dbReference>
<name>A0A1V5SNH5_9BACT</name>
<comment type="subcellular location">
    <subcellularLocation>
        <location evidence="1 5">Cell membrane</location>
        <topology evidence="1 5">Multi-pass membrane protein</topology>
    </subcellularLocation>
</comment>
<evidence type="ECO:0000256" key="5">
    <source>
        <dbReference type="RuleBase" id="RU363032"/>
    </source>
</evidence>
<keyword evidence="3 5" id="KW-1133">Transmembrane helix</keyword>
<dbReference type="Gene3D" id="1.10.3720.10">
    <property type="entry name" value="MetI-like"/>
    <property type="match status" value="1"/>
</dbReference>
<evidence type="ECO:0000256" key="3">
    <source>
        <dbReference type="ARBA" id="ARBA00022989"/>
    </source>
</evidence>
<feature type="transmembrane region" description="Helical" evidence="5">
    <location>
        <begin position="249"/>
        <end position="270"/>
    </location>
</feature>
<dbReference type="Pfam" id="PF00528">
    <property type="entry name" value="BPD_transp_1"/>
    <property type="match status" value="1"/>
</dbReference>
<dbReference type="InterPro" id="IPR000515">
    <property type="entry name" value="MetI-like"/>
</dbReference>
<keyword evidence="2 5" id="KW-0812">Transmembrane</keyword>
<dbReference type="EMBL" id="MWBQ01000142">
    <property type="protein sequence ID" value="OQA55761.1"/>
    <property type="molecule type" value="Genomic_DNA"/>
</dbReference>
<keyword evidence="5" id="KW-0813">Transport</keyword>